<sequence>MALVDTLPAGTDAYIPIVNLIFAKIGMAQHIPNTT</sequence>
<organism evidence="1">
    <name type="scientific">Phage sp. ctIHi3</name>
    <dbReference type="NCBI Taxonomy" id="2825791"/>
    <lineage>
        <taxon>Viruses</taxon>
    </lineage>
</organism>
<evidence type="ECO:0000313" key="1">
    <source>
        <dbReference type="EMBL" id="DAE14423.1"/>
    </source>
</evidence>
<proteinExistence type="predicted"/>
<name>A0A8S5Q529_9VIRU</name>
<dbReference type="EMBL" id="BK015582">
    <property type="protein sequence ID" value="DAE14423.1"/>
    <property type="molecule type" value="Genomic_DNA"/>
</dbReference>
<accession>A0A8S5Q529</accession>
<protein>
    <submittedName>
        <fullName evidence="1">Uncharacterized protein</fullName>
    </submittedName>
</protein>
<reference evidence="1" key="1">
    <citation type="journal article" date="2021" name="Proc. Natl. Acad. Sci. U.S.A.">
        <title>A Catalog of Tens of Thousands of Viruses from Human Metagenomes Reveals Hidden Associations with Chronic Diseases.</title>
        <authorList>
            <person name="Tisza M.J."/>
            <person name="Buck C.B."/>
        </authorList>
    </citation>
    <scope>NUCLEOTIDE SEQUENCE</scope>
    <source>
        <strain evidence="1">CtIHi3</strain>
    </source>
</reference>